<comment type="caution">
    <text evidence="3">The sequence shown here is derived from an EMBL/GenBank/DDBJ whole genome shotgun (WGS) entry which is preliminary data.</text>
</comment>
<dbReference type="EMBL" id="QVTE01000022">
    <property type="protein sequence ID" value="RFU69711.1"/>
    <property type="molecule type" value="Genomic_DNA"/>
</dbReference>
<dbReference type="InterPro" id="IPR036938">
    <property type="entry name" value="PAP2/HPO_sf"/>
</dbReference>
<dbReference type="PANTHER" id="PTHR14969:SF13">
    <property type="entry name" value="AT30094P"/>
    <property type="match status" value="1"/>
</dbReference>
<keyword evidence="1" id="KW-0472">Membrane</keyword>
<proteinExistence type="predicted"/>
<feature type="transmembrane region" description="Helical" evidence="1">
    <location>
        <begin position="89"/>
        <end position="110"/>
    </location>
</feature>
<feature type="transmembrane region" description="Helical" evidence="1">
    <location>
        <begin position="58"/>
        <end position="82"/>
    </location>
</feature>
<dbReference type="PANTHER" id="PTHR14969">
    <property type="entry name" value="SPHINGOSINE-1-PHOSPHATE PHOSPHOHYDROLASE"/>
    <property type="match status" value="1"/>
</dbReference>
<dbReference type="Proteomes" id="UP000264541">
    <property type="component" value="Unassembled WGS sequence"/>
</dbReference>
<sequence>MNLKSQLAIAFIISLASLLGFGAMALFVSKHTIVAFDSTIISFVQGFEARTLTAIMKFFTLIGGTIPVVVLTLLSLFFLYWVLKHRSELILLIAVMSGANILFVSLKLLFHRARPDLHRLAEASNYSFPSGHATMAFALYGVLTFILWRHISTGLKRTILITLSVFMILMIGISRIYLGVHYPSDIIAGYFISAFWLSIAIWFYMLYKERRYERIHTRNN</sequence>
<dbReference type="AlphaFoldDB" id="A0A372LPA5"/>
<dbReference type="SUPFAM" id="SSF48317">
    <property type="entry name" value="Acid phosphatase/Vanadium-dependent haloperoxidase"/>
    <property type="match status" value="1"/>
</dbReference>
<dbReference type="Gene3D" id="1.20.144.10">
    <property type="entry name" value="Phosphatidic acid phosphatase type 2/haloperoxidase"/>
    <property type="match status" value="2"/>
</dbReference>
<reference evidence="3 4" key="1">
    <citation type="submission" date="2018-08" db="EMBL/GenBank/DDBJ databases">
        <title>Bacillus chawlae sp. nov., Bacillus glennii sp. nov., and Bacillus saganii sp. nov. Isolated from the Vehicle Assembly Building at Kennedy Space Center where the Viking Spacecraft were Assembled.</title>
        <authorList>
            <person name="Seuylemezian A."/>
            <person name="Vaishampayan P."/>
        </authorList>
    </citation>
    <scope>NUCLEOTIDE SEQUENCE [LARGE SCALE GENOMIC DNA]</scope>
    <source>
        <strain evidence="3 4">V47-23a</strain>
    </source>
</reference>
<feature type="transmembrane region" description="Helical" evidence="1">
    <location>
        <begin position="186"/>
        <end position="207"/>
    </location>
</feature>
<evidence type="ECO:0000313" key="3">
    <source>
        <dbReference type="EMBL" id="RFU69711.1"/>
    </source>
</evidence>
<name>A0A372LPA5_9BACI</name>
<keyword evidence="1" id="KW-1133">Transmembrane helix</keyword>
<dbReference type="InterPro" id="IPR000326">
    <property type="entry name" value="PAP2/HPO"/>
</dbReference>
<dbReference type="CDD" id="cd03392">
    <property type="entry name" value="PAP2_like_2"/>
    <property type="match status" value="1"/>
</dbReference>
<keyword evidence="4" id="KW-1185">Reference proteome</keyword>
<feature type="transmembrane region" description="Helical" evidence="1">
    <location>
        <begin position="7"/>
        <end position="28"/>
    </location>
</feature>
<dbReference type="SMART" id="SM00014">
    <property type="entry name" value="acidPPc"/>
    <property type="match status" value="1"/>
</dbReference>
<gene>
    <name evidence="3" type="ORF">D0469_08910</name>
</gene>
<evidence type="ECO:0000259" key="2">
    <source>
        <dbReference type="SMART" id="SM00014"/>
    </source>
</evidence>
<feature type="domain" description="Phosphatidic acid phosphatase type 2/haloperoxidase" evidence="2">
    <location>
        <begin position="89"/>
        <end position="201"/>
    </location>
</feature>
<feature type="transmembrane region" description="Helical" evidence="1">
    <location>
        <begin position="130"/>
        <end position="148"/>
    </location>
</feature>
<dbReference type="Pfam" id="PF01569">
    <property type="entry name" value="PAP2"/>
    <property type="match status" value="1"/>
</dbReference>
<protein>
    <submittedName>
        <fullName evidence="3">PAP2 family protein</fullName>
    </submittedName>
</protein>
<keyword evidence="1" id="KW-0812">Transmembrane</keyword>
<organism evidence="3 4">
    <name type="scientific">Peribacillus saganii</name>
    <dbReference type="NCBI Taxonomy" id="2303992"/>
    <lineage>
        <taxon>Bacteria</taxon>
        <taxon>Bacillati</taxon>
        <taxon>Bacillota</taxon>
        <taxon>Bacilli</taxon>
        <taxon>Bacillales</taxon>
        <taxon>Bacillaceae</taxon>
        <taxon>Peribacillus</taxon>
    </lineage>
</organism>
<accession>A0A372LPA5</accession>
<dbReference type="OrthoDB" id="9789113at2"/>
<evidence type="ECO:0000256" key="1">
    <source>
        <dbReference type="SAM" id="Phobius"/>
    </source>
</evidence>
<evidence type="ECO:0000313" key="4">
    <source>
        <dbReference type="Proteomes" id="UP000264541"/>
    </source>
</evidence>
<feature type="transmembrane region" description="Helical" evidence="1">
    <location>
        <begin position="160"/>
        <end position="180"/>
    </location>
</feature>